<evidence type="ECO:0000256" key="1">
    <source>
        <dbReference type="SAM" id="MobiDB-lite"/>
    </source>
</evidence>
<protein>
    <submittedName>
        <fullName evidence="2">Unnamed protein product</fullName>
    </submittedName>
</protein>
<feature type="compositionally biased region" description="Low complexity" evidence="1">
    <location>
        <begin position="52"/>
        <end position="61"/>
    </location>
</feature>
<evidence type="ECO:0000313" key="2">
    <source>
        <dbReference type="EMBL" id="GMF42295.1"/>
    </source>
</evidence>
<name>A0A9W6XNA1_9STRA</name>
<reference evidence="2" key="1">
    <citation type="submission" date="2023-04" db="EMBL/GenBank/DDBJ databases">
        <title>Phytophthora lilii NBRC 32176.</title>
        <authorList>
            <person name="Ichikawa N."/>
            <person name="Sato H."/>
            <person name="Tonouchi N."/>
        </authorList>
    </citation>
    <scope>NUCLEOTIDE SEQUENCE</scope>
    <source>
        <strain evidence="2">NBRC 32176</strain>
    </source>
</reference>
<organism evidence="2 3">
    <name type="scientific">Phytophthora lilii</name>
    <dbReference type="NCBI Taxonomy" id="2077276"/>
    <lineage>
        <taxon>Eukaryota</taxon>
        <taxon>Sar</taxon>
        <taxon>Stramenopiles</taxon>
        <taxon>Oomycota</taxon>
        <taxon>Peronosporomycetes</taxon>
        <taxon>Peronosporales</taxon>
        <taxon>Peronosporaceae</taxon>
        <taxon>Phytophthora</taxon>
    </lineage>
</organism>
<gene>
    <name evidence="2" type="ORF">Plil01_001678500</name>
</gene>
<proteinExistence type="predicted"/>
<dbReference type="AlphaFoldDB" id="A0A9W6XNA1"/>
<comment type="caution">
    <text evidence="2">The sequence shown here is derived from an EMBL/GenBank/DDBJ whole genome shotgun (WGS) entry which is preliminary data.</text>
</comment>
<dbReference type="EMBL" id="BSXW01002409">
    <property type="protein sequence ID" value="GMF42295.1"/>
    <property type="molecule type" value="Genomic_DNA"/>
</dbReference>
<feature type="compositionally biased region" description="Basic and acidic residues" evidence="1">
    <location>
        <begin position="108"/>
        <end position="119"/>
    </location>
</feature>
<feature type="compositionally biased region" description="Acidic residues" evidence="1">
    <location>
        <begin position="140"/>
        <end position="161"/>
    </location>
</feature>
<feature type="compositionally biased region" description="Low complexity" evidence="1">
    <location>
        <begin position="81"/>
        <end position="98"/>
    </location>
</feature>
<sequence length="161" mass="16181">MGWPGTSIQQLRQGWRSSTTETFDTQSAVLGIHAGSDEGRMAKSSAAGLSLAAAGLGSSSSDSEDSGPRKPSAKRHRLSQGKPSHPLGSPSGPSAGKSQLPASKRLGRGAEEAEPDPRLPVRTPAEASVGAGTDAGGSDGGDDGAAEAWAVEDTDETTTEA</sequence>
<dbReference type="Proteomes" id="UP001165083">
    <property type="component" value="Unassembled WGS sequence"/>
</dbReference>
<keyword evidence="3" id="KW-1185">Reference proteome</keyword>
<evidence type="ECO:0000313" key="3">
    <source>
        <dbReference type="Proteomes" id="UP001165083"/>
    </source>
</evidence>
<feature type="region of interest" description="Disordered" evidence="1">
    <location>
        <begin position="1"/>
        <end position="22"/>
    </location>
</feature>
<feature type="region of interest" description="Disordered" evidence="1">
    <location>
        <begin position="52"/>
        <end position="161"/>
    </location>
</feature>
<accession>A0A9W6XNA1</accession>